<dbReference type="GO" id="GO:0031623">
    <property type="term" value="P:receptor internalization"/>
    <property type="evidence" value="ECO:0007669"/>
    <property type="project" value="TreeGrafter"/>
</dbReference>
<evidence type="ECO:0000256" key="1">
    <source>
        <dbReference type="ARBA" id="ARBA00022741"/>
    </source>
</evidence>
<evidence type="ECO:0000259" key="3">
    <source>
        <dbReference type="Pfam" id="PF01031"/>
    </source>
</evidence>
<dbReference type="VEuPathDB" id="VectorBase:LDEU009736"/>
<evidence type="ECO:0000313" key="5">
    <source>
        <dbReference type="Proteomes" id="UP000288716"/>
    </source>
</evidence>
<dbReference type="PANTHER" id="PTHR11566">
    <property type="entry name" value="DYNAMIN"/>
    <property type="match status" value="1"/>
</dbReference>
<dbReference type="Pfam" id="PF01031">
    <property type="entry name" value="Dynamin_M"/>
    <property type="match status" value="1"/>
</dbReference>
<dbReference type="GO" id="GO:0005737">
    <property type="term" value="C:cytoplasm"/>
    <property type="evidence" value="ECO:0007669"/>
    <property type="project" value="TreeGrafter"/>
</dbReference>
<evidence type="ECO:0000256" key="2">
    <source>
        <dbReference type="ARBA" id="ARBA00023134"/>
    </source>
</evidence>
<dbReference type="GO" id="GO:0008017">
    <property type="term" value="F:microtubule binding"/>
    <property type="evidence" value="ECO:0007669"/>
    <property type="project" value="TreeGrafter"/>
</dbReference>
<keyword evidence="5" id="KW-1185">Reference proteome</keyword>
<dbReference type="PANTHER" id="PTHR11566:SF212">
    <property type="entry name" value="DYNAMIN"/>
    <property type="match status" value="1"/>
</dbReference>
<dbReference type="OrthoDB" id="5061070at2759"/>
<dbReference type="GO" id="GO:0005886">
    <property type="term" value="C:plasma membrane"/>
    <property type="evidence" value="ECO:0007669"/>
    <property type="project" value="TreeGrafter"/>
</dbReference>
<dbReference type="GO" id="GO:0016185">
    <property type="term" value="P:synaptic vesicle budding from presynaptic endocytic zone membrane"/>
    <property type="evidence" value="ECO:0007669"/>
    <property type="project" value="TreeGrafter"/>
</dbReference>
<proteinExistence type="predicted"/>
<dbReference type="InterPro" id="IPR027417">
    <property type="entry name" value="P-loop_NTPase"/>
</dbReference>
<comment type="caution">
    <text evidence="4">The sequence shown here is derived from an EMBL/GenBank/DDBJ whole genome shotgun (WGS) entry which is preliminary data.</text>
</comment>
<dbReference type="AlphaFoldDB" id="A0A443S493"/>
<dbReference type="SUPFAM" id="SSF52540">
    <property type="entry name" value="P-loop containing nucleoside triphosphate hydrolases"/>
    <property type="match status" value="1"/>
</dbReference>
<sequence>YIGVVNRSQSDITKNKNIDAALEAEEHFFETHPAYHHIANRLGTRFLQKTLNEQLTKHITNAIPALVNKLQTTVRDLEDRKEKFQINVLDEDTKTKRILDALKEMKNDFEAKIGVVLKSSKVILPKDKLTGGALIKRIMNEKYRSAIDIMSFNDEEMRWVEKYAICV</sequence>
<dbReference type="GO" id="GO:0098793">
    <property type="term" value="C:presynapse"/>
    <property type="evidence" value="ECO:0007669"/>
    <property type="project" value="GOC"/>
</dbReference>
<feature type="non-terminal residue" evidence="4">
    <location>
        <position position="1"/>
    </location>
</feature>
<feature type="domain" description="Dynamin stalk" evidence="3">
    <location>
        <begin position="1"/>
        <end position="162"/>
    </location>
</feature>
<organism evidence="4 5">
    <name type="scientific">Leptotrombidium deliense</name>
    <dbReference type="NCBI Taxonomy" id="299467"/>
    <lineage>
        <taxon>Eukaryota</taxon>
        <taxon>Metazoa</taxon>
        <taxon>Ecdysozoa</taxon>
        <taxon>Arthropoda</taxon>
        <taxon>Chelicerata</taxon>
        <taxon>Arachnida</taxon>
        <taxon>Acari</taxon>
        <taxon>Acariformes</taxon>
        <taxon>Trombidiformes</taxon>
        <taxon>Prostigmata</taxon>
        <taxon>Anystina</taxon>
        <taxon>Parasitengona</taxon>
        <taxon>Trombiculoidea</taxon>
        <taxon>Trombiculidae</taxon>
        <taxon>Leptotrombidium</taxon>
    </lineage>
</organism>
<dbReference type="STRING" id="299467.A0A443S493"/>
<reference evidence="4 5" key="1">
    <citation type="journal article" date="2018" name="Gigascience">
        <title>Genomes of trombidid mites reveal novel predicted allergens and laterally-transferred genes associated with secondary metabolism.</title>
        <authorList>
            <person name="Dong X."/>
            <person name="Chaisiri K."/>
            <person name="Xia D."/>
            <person name="Armstrong S.D."/>
            <person name="Fang Y."/>
            <person name="Donnelly M.J."/>
            <person name="Kadowaki T."/>
            <person name="McGarry J.W."/>
            <person name="Darby A.C."/>
            <person name="Makepeace B.L."/>
        </authorList>
    </citation>
    <scope>NUCLEOTIDE SEQUENCE [LARGE SCALE GENOMIC DNA]</scope>
    <source>
        <strain evidence="4">UoL-UT</strain>
    </source>
</reference>
<name>A0A443S493_9ACAR</name>
<dbReference type="InterPro" id="IPR000375">
    <property type="entry name" value="Dynamin_stalk"/>
</dbReference>
<dbReference type="InterPro" id="IPR022812">
    <property type="entry name" value="Dynamin"/>
</dbReference>
<dbReference type="GO" id="GO:0005525">
    <property type="term" value="F:GTP binding"/>
    <property type="evidence" value="ECO:0007669"/>
    <property type="project" value="UniProtKB-KW"/>
</dbReference>
<protein>
    <submittedName>
        <fullName evidence="4">Dynamin-2-like protein</fullName>
    </submittedName>
</protein>
<dbReference type="Gene3D" id="3.40.50.300">
    <property type="entry name" value="P-loop containing nucleotide triphosphate hydrolases"/>
    <property type="match status" value="1"/>
</dbReference>
<keyword evidence="1" id="KW-0547">Nucleotide-binding</keyword>
<gene>
    <name evidence="4" type="ORF">B4U80_06422</name>
</gene>
<dbReference type="GO" id="GO:0005874">
    <property type="term" value="C:microtubule"/>
    <property type="evidence" value="ECO:0007669"/>
    <property type="project" value="TreeGrafter"/>
</dbReference>
<dbReference type="EMBL" id="NCKV01009191">
    <property type="protein sequence ID" value="RWS22305.1"/>
    <property type="molecule type" value="Genomic_DNA"/>
</dbReference>
<dbReference type="Proteomes" id="UP000288716">
    <property type="component" value="Unassembled WGS sequence"/>
</dbReference>
<evidence type="ECO:0000313" key="4">
    <source>
        <dbReference type="EMBL" id="RWS22305.1"/>
    </source>
</evidence>
<keyword evidence="2" id="KW-0342">GTP-binding</keyword>
<accession>A0A443S493</accession>
<dbReference type="GO" id="GO:0003924">
    <property type="term" value="F:GTPase activity"/>
    <property type="evidence" value="ECO:0007669"/>
    <property type="project" value="TreeGrafter"/>
</dbReference>